<evidence type="ECO:0000259" key="4">
    <source>
        <dbReference type="Pfam" id="PF17147"/>
    </source>
</evidence>
<keyword evidence="6" id="KW-1185">Reference proteome</keyword>
<dbReference type="GO" id="GO:0006979">
    <property type="term" value="P:response to oxidative stress"/>
    <property type="evidence" value="ECO:0007669"/>
    <property type="project" value="TreeGrafter"/>
</dbReference>
<dbReference type="CDD" id="cd07034">
    <property type="entry name" value="TPP_PYR_PFOR_IOR-alpha_like"/>
    <property type="match status" value="1"/>
</dbReference>
<feature type="domain" description="Pyruvate flavodoxin/ferredoxin oxidoreductase pyrimidine binding" evidence="3">
    <location>
        <begin position="14"/>
        <end position="236"/>
    </location>
</feature>
<evidence type="ECO:0000256" key="2">
    <source>
        <dbReference type="ARBA" id="ARBA00023002"/>
    </source>
</evidence>
<reference evidence="5" key="1">
    <citation type="submission" date="2022-04" db="EMBL/GenBank/DDBJ databases">
        <title>Complete genome of Methanoplanus endosymbiosus DSM 3599.</title>
        <authorList>
            <person name="Chen S.-C."/>
            <person name="You Y.-T."/>
            <person name="Zhou Y.-Z."/>
            <person name="Lai M.-C."/>
        </authorList>
    </citation>
    <scope>NUCLEOTIDE SEQUENCE</scope>
    <source>
        <strain evidence="5">DSM 3599</strain>
    </source>
</reference>
<dbReference type="InterPro" id="IPR033412">
    <property type="entry name" value="PFOR_II"/>
</dbReference>
<sequence length="386" mass="42807">MLQIMEGSHAVAEAVRLSRPEVVSAYPITPQTHIVERLAEMVADGDLDAEYICVESEFSALSSCLGAACAGSRVYSATTSQGLAFMAEVVFNVAGMRQPVVMTIANRALGAPLNIWNDHQDSLFLRDSGWMQMYAEDAQESMDLHFLAYKAAENYDVLLPAMVCFDGFILTHTYEPVDIPTQEEVDSFLPAFKPYQRLDAKDPISFGMYATPDYYQEFRYEIHAAMIKAKKVLREVGQEFSETFGRDYSELVEGYRLDDADVAIVAIGSICGTIKDAVDEMREAGRKVGLLKIRSFRPFPYEEVRTALSGVSKVAVLEKNISIGSRMLGAVGLEVKDAVGKQGADVYSYVGGLGGRDIRKRDIQKLADWAEQGRNDCFFGLREELL</sequence>
<dbReference type="KEGG" id="mend:L6E24_08510"/>
<evidence type="ECO:0000256" key="1">
    <source>
        <dbReference type="ARBA" id="ARBA00011595"/>
    </source>
</evidence>
<dbReference type="InterPro" id="IPR002880">
    <property type="entry name" value="Pyrv_Fd/Flavodoxin_OxRdtase_N"/>
</dbReference>
<dbReference type="EMBL" id="CP096115">
    <property type="protein sequence ID" value="UUX91421.1"/>
    <property type="molecule type" value="Genomic_DNA"/>
</dbReference>
<dbReference type="GO" id="GO:0016903">
    <property type="term" value="F:oxidoreductase activity, acting on the aldehyde or oxo group of donors"/>
    <property type="evidence" value="ECO:0007669"/>
    <property type="project" value="UniProtKB-ARBA"/>
</dbReference>
<name>A0A9E7PM68_9EURY</name>
<accession>A0A9E7PM68</accession>
<dbReference type="GO" id="GO:0044272">
    <property type="term" value="P:sulfur compound biosynthetic process"/>
    <property type="evidence" value="ECO:0007669"/>
    <property type="project" value="UniProtKB-ARBA"/>
</dbReference>
<dbReference type="GeneID" id="74307738"/>
<dbReference type="Pfam" id="PF01855">
    <property type="entry name" value="POR_N"/>
    <property type="match status" value="1"/>
</dbReference>
<dbReference type="SUPFAM" id="SSF52922">
    <property type="entry name" value="TK C-terminal domain-like"/>
    <property type="match status" value="1"/>
</dbReference>
<evidence type="ECO:0000313" key="5">
    <source>
        <dbReference type="EMBL" id="UUX91421.1"/>
    </source>
</evidence>
<organism evidence="5 6">
    <name type="scientific">Methanoplanus endosymbiosus</name>
    <dbReference type="NCBI Taxonomy" id="33865"/>
    <lineage>
        <taxon>Archaea</taxon>
        <taxon>Methanobacteriati</taxon>
        <taxon>Methanobacteriota</taxon>
        <taxon>Stenosarchaea group</taxon>
        <taxon>Methanomicrobia</taxon>
        <taxon>Methanomicrobiales</taxon>
        <taxon>Methanomicrobiaceae</taxon>
        <taxon>Methanoplanus</taxon>
    </lineage>
</organism>
<proteinExistence type="predicted"/>
<dbReference type="InterPro" id="IPR009014">
    <property type="entry name" value="Transketo_C/PFOR_II"/>
</dbReference>
<dbReference type="Gene3D" id="3.40.50.920">
    <property type="match status" value="1"/>
</dbReference>
<gene>
    <name evidence="5" type="primary">porA</name>
    <name evidence="5" type="ORF">L6E24_08510</name>
</gene>
<evidence type="ECO:0000313" key="6">
    <source>
        <dbReference type="Proteomes" id="UP001060368"/>
    </source>
</evidence>
<comment type="subunit">
    <text evidence="1">Heterotetramer of one alpha, one beta, one delta and one gamma chain.</text>
</comment>
<dbReference type="Pfam" id="PF17147">
    <property type="entry name" value="PFOR_II"/>
    <property type="match status" value="1"/>
</dbReference>
<dbReference type="Proteomes" id="UP001060368">
    <property type="component" value="Chromosome"/>
</dbReference>
<dbReference type="PANTHER" id="PTHR32154:SF0">
    <property type="entry name" value="PYRUVATE-FLAVODOXIN OXIDOREDUCTASE-RELATED"/>
    <property type="match status" value="1"/>
</dbReference>
<dbReference type="InterPro" id="IPR029061">
    <property type="entry name" value="THDP-binding"/>
</dbReference>
<dbReference type="PANTHER" id="PTHR32154">
    <property type="entry name" value="PYRUVATE-FLAVODOXIN OXIDOREDUCTASE-RELATED"/>
    <property type="match status" value="1"/>
</dbReference>
<dbReference type="AlphaFoldDB" id="A0A9E7PM68"/>
<dbReference type="RefSeq" id="WP_257741575.1">
    <property type="nucleotide sequence ID" value="NZ_CP096115.1"/>
</dbReference>
<dbReference type="FunFam" id="3.40.50.970:FF:000012">
    <property type="entry name" value="Pyruvate:ferredoxin (Flavodoxin) oxidoreductase"/>
    <property type="match status" value="1"/>
</dbReference>
<dbReference type="SUPFAM" id="SSF52518">
    <property type="entry name" value="Thiamin diphosphate-binding fold (THDP-binding)"/>
    <property type="match status" value="1"/>
</dbReference>
<dbReference type="InterPro" id="IPR050722">
    <property type="entry name" value="Pyruvate:ferred/Flavod_OxRd"/>
</dbReference>
<dbReference type="Gene3D" id="3.40.50.970">
    <property type="match status" value="1"/>
</dbReference>
<dbReference type="GO" id="GO:0019752">
    <property type="term" value="P:carboxylic acid metabolic process"/>
    <property type="evidence" value="ECO:0007669"/>
    <property type="project" value="UniProtKB-ARBA"/>
</dbReference>
<keyword evidence="2" id="KW-0560">Oxidoreductase</keyword>
<keyword evidence="5" id="KW-0670">Pyruvate</keyword>
<protein>
    <submittedName>
        <fullName evidence="5">Pyruvate ferredoxin oxidoreductase</fullName>
    </submittedName>
</protein>
<evidence type="ECO:0000259" key="3">
    <source>
        <dbReference type="Pfam" id="PF01855"/>
    </source>
</evidence>
<feature type="domain" description="Pyruvate:ferredoxin oxidoreductase core" evidence="4">
    <location>
        <begin position="260"/>
        <end position="363"/>
    </location>
</feature>
<dbReference type="FunFam" id="3.40.50.920:FF:000010">
    <property type="entry name" value="Pyruvate ferredoxin oxidoreductase, alpha subunit"/>
    <property type="match status" value="1"/>
</dbReference>